<comment type="caution">
    <text evidence="5">The sequence shown here is derived from an EMBL/GenBank/DDBJ whole genome shotgun (WGS) entry which is preliminary data.</text>
</comment>
<evidence type="ECO:0000256" key="3">
    <source>
        <dbReference type="RuleBase" id="RU000363"/>
    </source>
</evidence>
<comment type="similarity">
    <text evidence="1 3">Belongs to the short-chain dehydrogenases/reductases (SDR) family.</text>
</comment>
<reference evidence="5" key="1">
    <citation type="submission" date="2022-03" db="EMBL/GenBank/DDBJ databases">
        <title>Identification of a novel bacterium isolated from mangrove sediments.</title>
        <authorList>
            <person name="Pan X."/>
        </authorList>
    </citation>
    <scope>NUCLEOTIDE SEQUENCE</scope>
    <source>
        <strain evidence="5">B1949</strain>
    </source>
</reference>
<feature type="domain" description="Ketoreductase" evidence="4">
    <location>
        <begin position="11"/>
        <end position="196"/>
    </location>
</feature>
<gene>
    <name evidence="5" type="ORF">MTR62_07550</name>
</gene>
<organism evidence="5 6">
    <name type="scientific">Novosphingobium organovorum</name>
    <dbReference type="NCBI Taxonomy" id="2930092"/>
    <lineage>
        <taxon>Bacteria</taxon>
        <taxon>Pseudomonadati</taxon>
        <taxon>Pseudomonadota</taxon>
        <taxon>Alphaproteobacteria</taxon>
        <taxon>Sphingomonadales</taxon>
        <taxon>Sphingomonadaceae</taxon>
        <taxon>Novosphingobium</taxon>
    </lineage>
</organism>
<dbReference type="SUPFAM" id="SSF51735">
    <property type="entry name" value="NAD(P)-binding Rossmann-fold domains"/>
    <property type="match status" value="1"/>
</dbReference>
<dbReference type="SMART" id="SM00822">
    <property type="entry name" value="PKS_KR"/>
    <property type="match status" value="1"/>
</dbReference>
<dbReference type="PRINTS" id="PR00080">
    <property type="entry name" value="SDRFAMILY"/>
</dbReference>
<dbReference type="Pfam" id="PF00106">
    <property type="entry name" value="adh_short"/>
    <property type="match status" value="1"/>
</dbReference>
<dbReference type="InterPro" id="IPR057326">
    <property type="entry name" value="KR_dom"/>
</dbReference>
<proteinExistence type="inferred from homology"/>
<dbReference type="RefSeq" id="WP_244018586.1">
    <property type="nucleotide sequence ID" value="NZ_JALHLF010000019.1"/>
</dbReference>
<keyword evidence="2" id="KW-0560">Oxidoreductase</keyword>
<dbReference type="PRINTS" id="PR00081">
    <property type="entry name" value="GDHRDH"/>
</dbReference>
<sequence>MPIPGATPRPGTALITGASSGIGAQLARIHAGRGGDLVLVARRLDRLQALAAELEAAHGIAVLVLAEDLADDGAPQRIYERVRAEAITVEYLCNNAGFGGLGRFDQRDWAADRAMMQVNMVALTALTRLFLPDLVARNAGRVLNVASSAALTPGPMQAVYFASKAYVRSFSNAIAEELRETAVRVTVMMPGPVDTEFGATSGMQRLDLFAHASSARVVAQEGYEAMLAGKLEIITGMTRTQRQLVRLLPFLPRRAVLRMIRKMQSE</sequence>
<dbReference type="Gene3D" id="3.40.50.720">
    <property type="entry name" value="NAD(P)-binding Rossmann-like Domain"/>
    <property type="match status" value="1"/>
</dbReference>
<dbReference type="Proteomes" id="UP001162881">
    <property type="component" value="Unassembled WGS sequence"/>
</dbReference>
<dbReference type="InterPro" id="IPR002347">
    <property type="entry name" value="SDR_fam"/>
</dbReference>
<protein>
    <submittedName>
        <fullName evidence="5">SDR family oxidoreductase</fullName>
    </submittedName>
</protein>
<dbReference type="EMBL" id="JALHLF010000019">
    <property type="protein sequence ID" value="MCJ2182546.1"/>
    <property type="molecule type" value="Genomic_DNA"/>
</dbReference>
<evidence type="ECO:0000256" key="2">
    <source>
        <dbReference type="ARBA" id="ARBA00023002"/>
    </source>
</evidence>
<name>A0ABT0BBX4_9SPHN</name>
<evidence type="ECO:0000313" key="6">
    <source>
        <dbReference type="Proteomes" id="UP001162881"/>
    </source>
</evidence>
<evidence type="ECO:0000256" key="1">
    <source>
        <dbReference type="ARBA" id="ARBA00006484"/>
    </source>
</evidence>
<dbReference type="PANTHER" id="PTHR44196:SF2">
    <property type="entry name" value="SHORT-CHAIN DEHYDROGENASE-RELATED"/>
    <property type="match status" value="1"/>
</dbReference>
<dbReference type="CDD" id="cd05233">
    <property type="entry name" value="SDR_c"/>
    <property type="match status" value="1"/>
</dbReference>
<dbReference type="PIRSF" id="PIRSF000126">
    <property type="entry name" value="11-beta-HSD1"/>
    <property type="match status" value="1"/>
</dbReference>
<evidence type="ECO:0000259" key="4">
    <source>
        <dbReference type="SMART" id="SM00822"/>
    </source>
</evidence>
<keyword evidence="6" id="KW-1185">Reference proteome</keyword>
<dbReference type="InterPro" id="IPR036291">
    <property type="entry name" value="NAD(P)-bd_dom_sf"/>
</dbReference>
<dbReference type="PANTHER" id="PTHR44196">
    <property type="entry name" value="DEHYDROGENASE/REDUCTASE SDR FAMILY MEMBER 7B"/>
    <property type="match status" value="1"/>
</dbReference>
<accession>A0ABT0BBX4</accession>
<evidence type="ECO:0000313" key="5">
    <source>
        <dbReference type="EMBL" id="MCJ2182546.1"/>
    </source>
</evidence>